<comment type="caution">
    <text evidence="2">The sequence shown here is derived from an EMBL/GenBank/DDBJ whole genome shotgun (WGS) entry which is preliminary data.</text>
</comment>
<sequence>MRGRRGGDERSGKRDGTPTTRRERGRFVGVTARGVRAVALLLEYGDNGFEDELIGRVRDLPATARRVITAARRTRHASSERCRFFPSRIMLPQRTQAGVSTIRPLLLLSRESVITPVEVSVIGTDRRRPPDSGRGAERDGSSGKEKDVGGDDSDRWSERLTFAR</sequence>
<feature type="compositionally biased region" description="Basic and acidic residues" evidence="1">
    <location>
        <begin position="124"/>
        <end position="158"/>
    </location>
</feature>
<dbReference type="EMBL" id="VEVO01000007">
    <property type="protein sequence ID" value="KAF0040034.1"/>
    <property type="molecule type" value="Genomic_DNA"/>
</dbReference>
<evidence type="ECO:0000256" key="1">
    <source>
        <dbReference type="SAM" id="MobiDB-lite"/>
    </source>
</evidence>
<feature type="region of interest" description="Disordered" evidence="1">
    <location>
        <begin position="1"/>
        <end position="24"/>
    </location>
</feature>
<evidence type="ECO:0000313" key="3">
    <source>
        <dbReference type="Proteomes" id="UP000438429"/>
    </source>
</evidence>
<organism evidence="2 3">
    <name type="scientific">Scophthalmus maximus</name>
    <name type="common">Turbot</name>
    <name type="synonym">Psetta maxima</name>
    <dbReference type="NCBI Taxonomy" id="52904"/>
    <lineage>
        <taxon>Eukaryota</taxon>
        <taxon>Metazoa</taxon>
        <taxon>Chordata</taxon>
        <taxon>Craniata</taxon>
        <taxon>Vertebrata</taxon>
        <taxon>Euteleostomi</taxon>
        <taxon>Actinopterygii</taxon>
        <taxon>Neopterygii</taxon>
        <taxon>Teleostei</taxon>
        <taxon>Neoteleostei</taxon>
        <taxon>Acanthomorphata</taxon>
        <taxon>Carangaria</taxon>
        <taxon>Pleuronectiformes</taxon>
        <taxon>Pleuronectoidei</taxon>
        <taxon>Scophthalmidae</taxon>
        <taxon>Scophthalmus</taxon>
    </lineage>
</organism>
<name>A0A6A4TA50_SCOMX</name>
<feature type="region of interest" description="Disordered" evidence="1">
    <location>
        <begin position="121"/>
        <end position="164"/>
    </location>
</feature>
<reference evidence="2 3" key="1">
    <citation type="submission" date="2019-06" db="EMBL/GenBank/DDBJ databases">
        <title>Draft genomes of female and male turbot (Scophthalmus maximus).</title>
        <authorList>
            <person name="Xu H."/>
            <person name="Xu X.-W."/>
            <person name="Shao C."/>
            <person name="Chen S."/>
        </authorList>
    </citation>
    <scope>NUCLEOTIDE SEQUENCE [LARGE SCALE GENOMIC DNA]</scope>
    <source>
        <strain evidence="2">Ysfricsl-2016a</strain>
        <tissue evidence="2">Blood</tissue>
    </source>
</reference>
<proteinExistence type="predicted"/>
<evidence type="ECO:0000313" key="2">
    <source>
        <dbReference type="EMBL" id="KAF0040034.1"/>
    </source>
</evidence>
<dbReference type="AlphaFoldDB" id="A0A6A4TA50"/>
<dbReference type="Proteomes" id="UP000438429">
    <property type="component" value="Unassembled WGS sequence"/>
</dbReference>
<accession>A0A6A4TA50</accession>
<gene>
    <name evidence="2" type="ORF">F2P81_008269</name>
</gene>
<protein>
    <submittedName>
        <fullName evidence="2">Uncharacterized protein</fullName>
    </submittedName>
</protein>